<dbReference type="EMBL" id="KZ992756">
    <property type="protein sequence ID" value="RKP07170.1"/>
    <property type="molecule type" value="Genomic_DNA"/>
</dbReference>
<proteinExistence type="inferred from homology"/>
<evidence type="ECO:0000313" key="3">
    <source>
        <dbReference type="EMBL" id="RKP07170.1"/>
    </source>
</evidence>
<dbReference type="PANTHER" id="PTHR23248:SF9">
    <property type="entry name" value="PHOSPHOLIPID SCRAMBLASE"/>
    <property type="match status" value="1"/>
</dbReference>
<dbReference type="Gene3D" id="2.40.160.200">
    <property type="entry name" value="LURP1-related"/>
    <property type="match status" value="1"/>
</dbReference>
<name>A0A4P9XPI2_9FUNG</name>
<comment type="similarity">
    <text evidence="1 2">Belongs to the phospholipid scramblase family.</text>
</comment>
<dbReference type="InterPro" id="IPR025659">
    <property type="entry name" value="Tubby-like_C"/>
</dbReference>
<dbReference type="Pfam" id="PF03803">
    <property type="entry name" value="Scramblase"/>
    <property type="match status" value="1"/>
</dbReference>
<dbReference type="Proteomes" id="UP000271241">
    <property type="component" value="Unassembled WGS sequence"/>
</dbReference>
<evidence type="ECO:0000256" key="1">
    <source>
        <dbReference type="ARBA" id="ARBA00005350"/>
    </source>
</evidence>
<gene>
    <name evidence="3" type="ORF">THASP1DRAFT_31021</name>
</gene>
<protein>
    <recommendedName>
        <fullName evidence="2">Phospholipid scramblase</fullName>
    </recommendedName>
</protein>
<evidence type="ECO:0000313" key="4">
    <source>
        <dbReference type="Proteomes" id="UP000271241"/>
    </source>
</evidence>
<dbReference type="OrthoDB" id="191150at2759"/>
<organism evidence="3 4">
    <name type="scientific">Thamnocephalis sphaerospora</name>
    <dbReference type="NCBI Taxonomy" id="78915"/>
    <lineage>
        <taxon>Eukaryota</taxon>
        <taxon>Fungi</taxon>
        <taxon>Fungi incertae sedis</taxon>
        <taxon>Zoopagomycota</taxon>
        <taxon>Zoopagomycotina</taxon>
        <taxon>Zoopagomycetes</taxon>
        <taxon>Zoopagales</taxon>
        <taxon>Sigmoideomycetaceae</taxon>
        <taxon>Thamnocephalis</taxon>
    </lineage>
</organism>
<evidence type="ECO:0000256" key="2">
    <source>
        <dbReference type="RuleBase" id="RU363116"/>
    </source>
</evidence>
<dbReference type="GO" id="GO:0017128">
    <property type="term" value="F:phospholipid scramblase activity"/>
    <property type="evidence" value="ECO:0007669"/>
    <property type="project" value="InterPro"/>
</dbReference>
<accession>A0A4P9XPI2</accession>
<dbReference type="PANTHER" id="PTHR23248">
    <property type="entry name" value="PHOSPHOLIPID SCRAMBLASE-RELATED"/>
    <property type="match status" value="1"/>
</dbReference>
<dbReference type="SUPFAM" id="SSF54518">
    <property type="entry name" value="Tubby C-terminal domain-like"/>
    <property type="match status" value="1"/>
</dbReference>
<dbReference type="GO" id="GO:0005886">
    <property type="term" value="C:plasma membrane"/>
    <property type="evidence" value="ECO:0007669"/>
    <property type="project" value="TreeGrafter"/>
</dbReference>
<dbReference type="AlphaFoldDB" id="A0A4P9XPI2"/>
<reference evidence="4" key="1">
    <citation type="journal article" date="2018" name="Nat. Microbiol.">
        <title>Leveraging single-cell genomics to expand the fungal tree of life.</title>
        <authorList>
            <person name="Ahrendt S.R."/>
            <person name="Quandt C.A."/>
            <person name="Ciobanu D."/>
            <person name="Clum A."/>
            <person name="Salamov A."/>
            <person name="Andreopoulos B."/>
            <person name="Cheng J.F."/>
            <person name="Woyke T."/>
            <person name="Pelin A."/>
            <person name="Henrissat B."/>
            <person name="Reynolds N.K."/>
            <person name="Benny G.L."/>
            <person name="Smith M.E."/>
            <person name="James T.Y."/>
            <person name="Grigoriev I.V."/>
        </authorList>
    </citation>
    <scope>NUCLEOTIDE SEQUENCE [LARGE SCALE GENOMIC DNA]</scope>
    <source>
        <strain evidence="4">RSA 1356</strain>
    </source>
</reference>
<keyword evidence="4" id="KW-1185">Reference proteome</keyword>
<dbReference type="InterPro" id="IPR038595">
    <property type="entry name" value="LOR_sf"/>
</dbReference>
<sequence length="311" mass="35902">MDTTCTHVTDANGQPVGDVKQCEYPLDHRYTLHVGGNQFAKTSIVDCLGQFKLRDNEGKLVSRSSYLGSRGDNRHKLCFHPDHLRDANSKLETPIAVEATGSWSEVLLHHAPALIVRYKSGPAMLKGGARAHHYTIEDEHGRPVAYLAEEQPTFQWRHRFVLYDLEDRVLLKMQRPYSVSTMRTHVTDGKDQPIGKVRQCWHLWRRHYKLYVGEKQFAKIKGIGFLWKFKVHDNEHRLVSRIEYLGARSISEAFSSTFRCKLHFHPDYLRKTAGKSKAPIGHPLSAYERLIVLASFINIDVDLRELRHKRI</sequence>
<dbReference type="InterPro" id="IPR005552">
    <property type="entry name" value="Scramblase"/>
</dbReference>